<dbReference type="AlphaFoldDB" id="A0A368Q116"/>
<proteinExistence type="predicted"/>
<name>A0A368Q116_SETIT</name>
<accession>A0A368Q116</accession>
<protein>
    <submittedName>
        <fullName evidence="1">Uncharacterized protein</fullName>
    </submittedName>
</protein>
<reference evidence="1" key="2">
    <citation type="submission" date="2015-07" db="EMBL/GenBank/DDBJ databases">
        <authorList>
            <person name="Noorani M."/>
        </authorList>
    </citation>
    <scope>NUCLEOTIDE SEQUENCE</scope>
    <source>
        <strain evidence="1">Yugu1</strain>
    </source>
</reference>
<organism evidence="1">
    <name type="scientific">Setaria italica</name>
    <name type="common">Foxtail millet</name>
    <name type="synonym">Panicum italicum</name>
    <dbReference type="NCBI Taxonomy" id="4555"/>
    <lineage>
        <taxon>Eukaryota</taxon>
        <taxon>Viridiplantae</taxon>
        <taxon>Streptophyta</taxon>
        <taxon>Embryophyta</taxon>
        <taxon>Tracheophyta</taxon>
        <taxon>Spermatophyta</taxon>
        <taxon>Magnoliopsida</taxon>
        <taxon>Liliopsida</taxon>
        <taxon>Poales</taxon>
        <taxon>Poaceae</taxon>
        <taxon>PACMAD clade</taxon>
        <taxon>Panicoideae</taxon>
        <taxon>Panicodae</taxon>
        <taxon>Paniceae</taxon>
        <taxon>Cenchrinae</taxon>
        <taxon>Setaria</taxon>
    </lineage>
</organism>
<gene>
    <name evidence="1" type="ORF">SETIT_2G190300v2</name>
</gene>
<evidence type="ECO:0000313" key="1">
    <source>
        <dbReference type="EMBL" id="RCV11494.1"/>
    </source>
</evidence>
<sequence>MLLRSRLTVAASTRTVLLSYKTRLGTDVPCLRLTHRDAVTSSECQVASRTSQGEIAAQSHRATNSNRSFEGNYFSTLIKFCIPTM</sequence>
<reference evidence="1" key="1">
    <citation type="journal article" date="2012" name="Nat. Biotechnol.">
        <title>Reference genome sequence of the model plant Setaria.</title>
        <authorList>
            <person name="Bennetzen J.L."/>
            <person name="Schmutz J."/>
            <person name="Wang H."/>
            <person name="Percifield R."/>
            <person name="Hawkins J."/>
            <person name="Pontaroli A.C."/>
            <person name="Estep M."/>
            <person name="Feng L."/>
            <person name="Vaughn J.N."/>
            <person name="Grimwood J."/>
            <person name="Jenkins J."/>
            <person name="Barry K."/>
            <person name="Lindquist E."/>
            <person name="Hellsten U."/>
            <person name="Deshpande S."/>
            <person name="Wang X."/>
            <person name="Wu X."/>
            <person name="Mitros T."/>
            <person name="Triplett J."/>
            <person name="Yang X."/>
            <person name="Ye C.Y."/>
            <person name="Mauro-Herrera M."/>
            <person name="Wang L."/>
            <person name="Li P."/>
            <person name="Sharma M."/>
            <person name="Sharma R."/>
            <person name="Ronald P.C."/>
            <person name="Panaud O."/>
            <person name="Kellogg E.A."/>
            <person name="Brutnell T.P."/>
            <person name="Doust A.N."/>
            <person name="Tuskan G.A."/>
            <person name="Rokhsar D."/>
            <person name="Devos K.M."/>
        </authorList>
    </citation>
    <scope>NUCLEOTIDE SEQUENCE [LARGE SCALE GENOMIC DNA]</scope>
    <source>
        <strain evidence="1">Yugu1</strain>
    </source>
</reference>
<dbReference type="EMBL" id="CM003529">
    <property type="protein sequence ID" value="RCV11494.1"/>
    <property type="molecule type" value="Genomic_DNA"/>
</dbReference>